<reference evidence="1 2" key="1">
    <citation type="journal article" date="2004" name="Nat. Biotechnol.">
        <title>The genome sequence of the anaerobic, sulfate-reducing bacterium Desulfovibrio vulgaris Hildenborough.</title>
        <authorList>
            <person name="Heidelberg J.F."/>
            <person name="Seshadri R."/>
            <person name="Haveman S.A."/>
            <person name="Hemme C.L."/>
            <person name="Paulsen I.T."/>
            <person name="Kolonay J.F."/>
            <person name="Eisen J.A."/>
            <person name="Ward N."/>
            <person name="Methe B."/>
            <person name="Brinkac L.M."/>
            <person name="Daugherty S.C."/>
            <person name="Deboy R.T."/>
            <person name="Dodson R.J."/>
            <person name="Durkin A.S."/>
            <person name="Madupu R."/>
            <person name="Nelson W.C."/>
            <person name="Sullivan S.A."/>
            <person name="Fouts D."/>
            <person name="Haft D.H."/>
            <person name="Selengut J."/>
            <person name="Peterson J.D."/>
            <person name="Davidsen T.M."/>
            <person name="Zafar N."/>
            <person name="Zhou L."/>
            <person name="Radune D."/>
            <person name="Dimitrov G."/>
            <person name="Hance M."/>
            <person name="Tran K."/>
            <person name="Khouri H."/>
            <person name="Gill J."/>
            <person name="Utterback T.R."/>
            <person name="Feldblyum T.V."/>
            <person name="Wall J.D."/>
            <person name="Voordouw G."/>
            <person name="Fraser C.M."/>
        </authorList>
    </citation>
    <scope>NUCLEOTIDE SEQUENCE [LARGE SCALE GENOMIC DNA]</scope>
    <source>
        <strain evidence="2">ATCC 29579 / DSM 644 / NCIMB 8303 / VKM B-1760 / Hildenborough</strain>
    </source>
</reference>
<accession>Q728K2</accession>
<dbReference type="EnsemblBacteria" id="AAS97073">
    <property type="protein sequence ID" value="AAS97073"/>
    <property type="gene ID" value="DVU_2601"/>
</dbReference>
<keyword evidence="2" id="KW-1185">Reference proteome</keyword>
<evidence type="ECO:0000313" key="1">
    <source>
        <dbReference type="EMBL" id="AAS97073.1"/>
    </source>
</evidence>
<dbReference type="KEGG" id="dvu:DVU_2601"/>
<gene>
    <name evidence="1" type="ordered locus">DVU_2601</name>
</gene>
<dbReference type="PaxDb" id="882-DVU_2601"/>
<organism evidence="1 2">
    <name type="scientific">Nitratidesulfovibrio vulgaris (strain ATCC 29579 / DSM 644 / CCUG 34227 / NCIMB 8303 / VKM B-1760 / Hildenborough)</name>
    <name type="common">Desulfovibrio vulgaris</name>
    <dbReference type="NCBI Taxonomy" id="882"/>
    <lineage>
        <taxon>Bacteria</taxon>
        <taxon>Pseudomonadati</taxon>
        <taxon>Thermodesulfobacteriota</taxon>
        <taxon>Desulfovibrionia</taxon>
        <taxon>Desulfovibrionales</taxon>
        <taxon>Desulfovibrionaceae</taxon>
        <taxon>Nitratidesulfovibrio</taxon>
    </lineage>
</organism>
<name>Q728K2_NITV2</name>
<protein>
    <submittedName>
        <fullName evidence="1">Uncharacterized protein</fullName>
    </submittedName>
</protein>
<dbReference type="AlphaFoldDB" id="Q728K2"/>
<dbReference type="EMBL" id="AE017285">
    <property type="protein sequence ID" value="AAS97073.1"/>
    <property type="molecule type" value="Genomic_DNA"/>
</dbReference>
<dbReference type="HOGENOM" id="CLU_972297_0_0_7"/>
<proteinExistence type="predicted"/>
<dbReference type="Proteomes" id="UP000002194">
    <property type="component" value="Chromosome"/>
</dbReference>
<sequence length="286" mass="29619">MGDLPVEVTPAGADLQRPRLVAAQHVAGALMHEEVGGTGGGAHFGEDVVDHGFGGHVVAADVDHGSHAARVADLHAEIRLETQPVDQNPLMRAGMRLVEVAPVDGLRVEHRPLLETLGAVEAAGLALAEADGDDGIGAVGSGTGVGGLAVVERPRPEVVVDDALFGSHAGTAQHLGQLAGEVLLAPAEHVGGVFRHLDFTAEDGEVDLAQVAGHLHARQRRVHGHPAGALHLGHVLVHVPQAVAGLMEGDDAQNGGFFRKAVHLLRLSAREGRCQFLESLAHTFSS</sequence>
<evidence type="ECO:0000313" key="2">
    <source>
        <dbReference type="Proteomes" id="UP000002194"/>
    </source>
</evidence>